<dbReference type="InterPro" id="IPR052514">
    <property type="entry name" value="SAM-dependent_MTase"/>
</dbReference>
<accession>A0A4Z1RB12</accession>
<dbReference type="KEGG" id="asal:CFBP5507_07785"/>
<dbReference type="EMBL" id="CP109968">
    <property type="protein sequence ID" value="UYZ06163.1"/>
    <property type="molecule type" value="Genomic_DNA"/>
</dbReference>
<proteinExistence type="predicted"/>
<evidence type="ECO:0000313" key="2">
    <source>
        <dbReference type="Proteomes" id="UP000298735"/>
    </source>
</evidence>
<dbReference type="Gene3D" id="3.40.50.150">
    <property type="entry name" value="Vaccinia Virus protein VP39"/>
    <property type="match status" value="1"/>
</dbReference>
<gene>
    <name evidence="1" type="ORF">CFBP5507_07785</name>
</gene>
<organism evidence="1 2">
    <name type="scientific">Agrobacterium salinitolerans</name>
    <dbReference type="NCBI Taxonomy" id="1183413"/>
    <lineage>
        <taxon>Bacteria</taxon>
        <taxon>Pseudomonadati</taxon>
        <taxon>Pseudomonadota</taxon>
        <taxon>Alphaproteobacteria</taxon>
        <taxon>Hyphomicrobiales</taxon>
        <taxon>Rhizobiaceae</taxon>
        <taxon>Rhizobium/Agrobacterium group</taxon>
        <taxon>Agrobacterium</taxon>
    </lineage>
</organism>
<dbReference type="InterPro" id="IPR029063">
    <property type="entry name" value="SAM-dependent_MTases_sf"/>
</dbReference>
<keyword evidence="1" id="KW-0808">Transferase</keyword>
<dbReference type="AlphaFoldDB" id="A0A4Z1RB12"/>
<dbReference type="OrthoDB" id="7905197at2"/>
<dbReference type="PANTHER" id="PTHR34203">
    <property type="entry name" value="METHYLTRANSFERASE, FKBM FAMILY PROTEIN"/>
    <property type="match status" value="1"/>
</dbReference>
<dbReference type="InterPro" id="IPR006342">
    <property type="entry name" value="FkbM_mtfrase"/>
</dbReference>
<dbReference type="PANTHER" id="PTHR34203:SF15">
    <property type="entry name" value="SLL1173 PROTEIN"/>
    <property type="match status" value="1"/>
</dbReference>
<sequence length="314" mass="34978">MGVNFNVDLLEYAVANIGEELIGHVDPMMSAWAGLTPGYSEAYGLLADEASKRCFVAIIAARMFWHLKPIPLMDEVPFPSDNGAVTNLSGRGYDIRLKIDAGSRYLTYDMEQYRYKTDMVDIVASPGDIVIDGGGYVGDSALYFAHRVGKTGKVLAFEFIPNNVARLKENVQFNPHLAPQIELVEHPLWGKSGHELAFDDEGPASRVSTSTTAQKFVTVSIDDIVERKSLPRIDFLKLDIEGAEVDALYGAEKTIRTCKPRLGVCLYHANEHFSEIPLMLKKMNPGYEFYVRHMTWGLGETVLYAIDRSPKHPS</sequence>
<keyword evidence="1" id="KW-0489">Methyltransferase</keyword>
<dbReference type="SUPFAM" id="SSF53335">
    <property type="entry name" value="S-adenosyl-L-methionine-dependent methyltransferases"/>
    <property type="match status" value="1"/>
</dbReference>
<dbReference type="GO" id="GO:0008168">
    <property type="term" value="F:methyltransferase activity"/>
    <property type="evidence" value="ECO:0007669"/>
    <property type="project" value="UniProtKB-KW"/>
</dbReference>
<protein>
    <submittedName>
        <fullName evidence="1">FkbM family methyltransferase</fullName>
    </submittedName>
</protein>
<dbReference type="Proteomes" id="UP000298735">
    <property type="component" value="Chromosome Circular"/>
</dbReference>
<evidence type="ECO:0000313" key="1">
    <source>
        <dbReference type="EMBL" id="UYZ06163.1"/>
    </source>
</evidence>
<dbReference type="Pfam" id="PF05050">
    <property type="entry name" value="Methyltransf_21"/>
    <property type="match status" value="1"/>
</dbReference>
<dbReference type="RefSeq" id="WP_137410547.1">
    <property type="nucleotide sequence ID" value="NZ_CP109968.1"/>
</dbReference>
<dbReference type="NCBIfam" id="TIGR01444">
    <property type="entry name" value="fkbM_fam"/>
    <property type="match status" value="1"/>
</dbReference>
<dbReference type="GO" id="GO:0032259">
    <property type="term" value="P:methylation"/>
    <property type="evidence" value="ECO:0007669"/>
    <property type="project" value="UniProtKB-KW"/>
</dbReference>
<name>A0A4Z1RB12_9HYPH</name>
<reference evidence="1" key="1">
    <citation type="submission" date="2022-10" db="EMBL/GenBank/DDBJ databases">
        <title>Complete genome sequence of Agrobacterium salinitolerans CFBP5507.</title>
        <authorList>
            <person name="Tchabashvili S."/>
            <person name="Yen H.-C."/>
            <person name="Haryono M."/>
            <person name="Lin Y.-C."/>
            <person name="Lai E.-M."/>
            <person name="Kuo C.-H."/>
        </authorList>
    </citation>
    <scope>NUCLEOTIDE SEQUENCE</scope>
    <source>
        <strain evidence="1">CFBP5507</strain>
    </source>
</reference>